<evidence type="ECO:0000256" key="8">
    <source>
        <dbReference type="PROSITE-ProRule" id="PRU00169"/>
    </source>
</evidence>
<dbReference type="Pfam" id="PF02518">
    <property type="entry name" value="HATPase_c"/>
    <property type="match status" value="1"/>
</dbReference>
<evidence type="ECO:0000256" key="2">
    <source>
        <dbReference type="ARBA" id="ARBA00012438"/>
    </source>
</evidence>
<dbReference type="Pfam" id="PF07568">
    <property type="entry name" value="HisKA_2"/>
    <property type="match status" value="1"/>
</dbReference>
<feature type="coiled-coil region" evidence="9">
    <location>
        <begin position="124"/>
        <end position="155"/>
    </location>
</feature>
<feature type="modified residue" description="4-aspartylphosphate" evidence="8">
    <location>
        <position position="54"/>
    </location>
</feature>
<dbReference type="InterPro" id="IPR036890">
    <property type="entry name" value="HATPase_C_sf"/>
</dbReference>
<dbReference type="InterPro" id="IPR001789">
    <property type="entry name" value="Sig_transdc_resp-reg_receiver"/>
</dbReference>
<keyword evidence="12" id="KW-1185">Reference proteome</keyword>
<dbReference type="InterPro" id="IPR011006">
    <property type="entry name" value="CheY-like_superfamily"/>
</dbReference>
<evidence type="ECO:0000256" key="3">
    <source>
        <dbReference type="ARBA" id="ARBA00022553"/>
    </source>
</evidence>
<proteinExistence type="predicted"/>
<dbReference type="PANTHER" id="PTHR41523">
    <property type="entry name" value="TWO-COMPONENT SYSTEM SENSOR PROTEIN"/>
    <property type="match status" value="1"/>
</dbReference>
<keyword evidence="3 8" id="KW-0597">Phosphoprotein</keyword>
<keyword evidence="4" id="KW-0808">Transferase</keyword>
<comment type="caution">
    <text evidence="11">The sequence shown here is derived from an EMBL/GenBank/DDBJ whole genome shotgun (WGS) entry which is preliminary data.</text>
</comment>
<evidence type="ECO:0000256" key="1">
    <source>
        <dbReference type="ARBA" id="ARBA00000085"/>
    </source>
</evidence>
<name>A0ABX2JCD2_9SPHN</name>
<dbReference type="EC" id="2.7.13.3" evidence="2"/>
<evidence type="ECO:0000256" key="4">
    <source>
        <dbReference type="ARBA" id="ARBA00022679"/>
    </source>
</evidence>
<dbReference type="RefSeq" id="WP_174191942.1">
    <property type="nucleotide sequence ID" value="NZ_JABULH010000001.1"/>
</dbReference>
<comment type="catalytic activity">
    <reaction evidence="1">
        <text>ATP + protein L-histidine = ADP + protein N-phospho-L-histidine.</text>
        <dbReference type="EC" id="2.7.13.3"/>
    </reaction>
</comment>
<dbReference type="SMART" id="SM00387">
    <property type="entry name" value="HATPase_c"/>
    <property type="match status" value="1"/>
</dbReference>
<evidence type="ECO:0000256" key="5">
    <source>
        <dbReference type="ARBA" id="ARBA00022741"/>
    </source>
</evidence>
<evidence type="ECO:0000256" key="9">
    <source>
        <dbReference type="SAM" id="Coils"/>
    </source>
</evidence>
<accession>A0ABX2JCD2</accession>
<dbReference type="Proteomes" id="UP000621447">
    <property type="component" value="Unassembled WGS sequence"/>
</dbReference>
<organism evidence="11 12">
    <name type="scientific">Sphingomonas hominis</name>
    <dbReference type="NCBI Taxonomy" id="2741495"/>
    <lineage>
        <taxon>Bacteria</taxon>
        <taxon>Pseudomonadati</taxon>
        <taxon>Pseudomonadota</taxon>
        <taxon>Alphaproteobacteria</taxon>
        <taxon>Sphingomonadales</taxon>
        <taxon>Sphingomonadaceae</taxon>
        <taxon>Sphingomonas</taxon>
    </lineage>
</organism>
<gene>
    <name evidence="11" type="ORF">HRV97_01550</name>
</gene>
<dbReference type="Gene3D" id="3.30.565.10">
    <property type="entry name" value="Histidine kinase-like ATPase, C-terminal domain"/>
    <property type="match status" value="1"/>
</dbReference>
<dbReference type="PROSITE" id="PS50110">
    <property type="entry name" value="RESPONSE_REGULATORY"/>
    <property type="match status" value="1"/>
</dbReference>
<dbReference type="InterPro" id="IPR011495">
    <property type="entry name" value="Sig_transdc_His_kin_sub2_dim/P"/>
</dbReference>
<dbReference type="PANTHER" id="PTHR41523:SF8">
    <property type="entry name" value="ETHYLENE RESPONSE SENSOR PROTEIN"/>
    <property type="match status" value="1"/>
</dbReference>
<dbReference type="SUPFAM" id="SSF52172">
    <property type="entry name" value="CheY-like"/>
    <property type="match status" value="1"/>
</dbReference>
<evidence type="ECO:0000313" key="12">
    <source>
        <dbReference type="Proteomes" id="UP000621447"/>
    </source>
</evidence>
<keyword evidence="6" id="KW-0418">Kinase</keyword>
<reference evidence="11 12" key="1">
    <citation type="submission" date="2020-06" db="EMBL/GenBank/DDBJ databases">
        <title>Sphingomonas hominis sp. nov., a member of the Sphingomonas, isolated from the hair of a 22-year-old girl.</title>
        <authorList>
            <person name="Zhang D.-F."/>
            <person name="Cui X.-W."/>
        </authorList>
    </citation>
    <scope>NUCLEOTIDE SEQUENCE [LARGE SCALE GENOMIC DNA]</scope>
    <source>
        <strain evidence="11 12">HHU CXW</strain>
    </source>
</reference>
<evidence type="ECO:0000256" key="6">
    <source>
        <dbReference type="ARBA" id="ARBA00022777"/>
    </source>
</evidence>
<dbReference type="SUPFAM" id="SSF55874">
    <property type="entry name" value="ATPase domain of HSP90 chaperone/DNA topoisomerase II/histidine kinase"/>
    <property type="match status" value="1"/>
</dbReference>
<dbReference type="EMBL" id="JABULH010000001">
    <property type="protein sequence ID" value="NTS63845.1"/>
    <property type="molecule type" value="Genomic_DNA"/>
</dbReference>
<dbReference type="Gene3D" id="3.40.50.2300">
    <property type="match status" value="1"/>
</dbReference>
<evidence type="ECO:0000256" key="7">
    <source>
        <dbReference type="ARBA" id="ARBA00022840"/>
    </source>
</evidence>
<protein>
    <recommendedName>
        <fullName evidence="2">histidine kinase</fullName>
        <ecNumber evidence="2">2.7.13.3</ecNumber>
    </recommendedName>
</protein>
<evidence type="ECO:0000259" key="10">
    <source>
        <dbReference type="PROSITE" id="PS50110"/>
    </source>
</evidence>
<sequence length="341" mass="36875">MSVRRVLYIDDDAGIRRLVSRALQRRGYAVTTADGGEAGVAAAESEPFDLVAVDHYMPGIDGLETLSRLRALPNPPAVVYVTGSEESRVAIAALRAGAADYVVKTPGEDFFDLLEASFAQVIERRDLERQTRRAEDDLRASNARLEALLAEVNHRVANSLQLVTAMVRLQSSALTDAAARAALEDTQRRITAIAQVHRRLYTGAAVESVDMHEYLTALIDELTTTWSTPATPRALTLAAEPVRLPTDRAVSLGVIVTELVSNACKYAYPSGAGEVRIMLMREGDARYRLLVEDDGVGIGDAAPKGTGVGTKLIRAMAQSLDTRVEYDPHHRGTRAILAGAL</sequence>
<dbReference type="SMART" id="SM00448">
    <property type="entry name" value="REC"/>
    <property type="match status" value="1"/>
</dbReference>
<keyword evidence="5" id="KW-0547">Nucleotide-binding</keyword>
<dbReference type="CDD" id="cd00156">
    <property type="entry name" value="REC"/>
    <property type="match status" value="1"/>
</dbReference>
<keyword evidence="9" id="KW-0175">Coiled coil</keyword>
<dbReference type="Gene3D" id="3.30.450.20">
    <property type="entry name" value="PAS domain"/>
    <property type="match status" value="1"/>
</dbReference>
<evidence type="ECO:0000313" key="11">
    <source>
        <dbReference type="EMBL" id="NTS63845.1"/>
    </source>
</evidence>
<dbReference type="InterPro" id="IPR003594">
    <property type="entry name" value="HATPase_dom"/>
</dbReference>
<dbReference type="Pfam" id="PF00072">
    <property type="entry name" value="Response_reg"/>
    <property type="match status" value="1"/>
</dbReference>
<feature type="domain" description="Response regulatory" evidence="10">
    <location>
        <begin position="5"/>
        <end position="119"/>
    </location>
</feature>
<keyword evidence="7" id="KW-0067">ATP-binding</keyword>